<dbReference type="PANTHER" id="PTHR43046:SF12">
    <property type="entry name" value="GDP-MANNOSE MANNOSYL HYDROLASE"/>
    <property type="match status" value="1"/>
</dbReference>
<sequence length="161" mass="18003">MQRHVKRREAARVLVVAGSRVLLQQDTDPGVPGSRWWITPGGGIDPGESPGEAAVRELWEETGLVVRLSDLRGPVAVRHVRHGYSDRILFQRETFFRVDVDHFEPDPVGLTASELERMRGHRWFPVDALPQVLWPASLGELLRWSGGPALDLGLMDESTVP</sequence>
<dbReference type="Pfam" id="PF00293">
    <property type="entry name" value="NUDIX"/>
    <property type="match status" value="1"/>
</dbReference>
<dbReference type="SUPFAM" id="SSF55811">
    <property type="entry name" value="Nudix"/>
    <property type="match status" value="1"/>
</dbReference>
<comment type="cofactor">
    <cofactor evidence="1">
        <name>Mg(2+)</name>
        <dbReference type="ChEBI" id="CHEBI:18420"/>
    </cofactor>
</comment>
<dbReference type="PRINTS" id="PR00502">
    <property type="entry name" value="NUDIXFAMILY"/>
</dbReference>
<gene>
    <name evidence="7" type="ORF">SAMN04488242_0998</name>
</gene>
<keyword evidence="3 5" id="KW-0378">Hydrolase</keyword>
<evidence type="ECO:0000256" key="4">
    <source>
        <dbReference type="ARBA" id="ARBA00022842"/>
    </source>
</evidence>
<evidence type="ECO:0000259" key="6">
    <source>
        <dbReference type="PROSITE" id="PS51462"/>
    </source>
</evidence>
<dbReference type="STRING" id="686624.SAMN04488242_0998"/>
<dbReference type="InterPro" id="IPR015797">
    <property type="entry name" value="NUDIX_hydrolase-like_dom_sf"/>
</dbReference>
<keyword evidence="4" id="KW-0460">Magnesium</keyword>
<dbReference type="EMBL" id="FNGP01000001">
    <property type="protein sequence ID" value="SDL25753.1"/>
    <property type="molecule type" value="Genomic_DNA"/>
</dbReference>
<reference evidence="7 8" key="1">
    <citation type="submission" date="2016-10" db="EMBL/GenBank/DDBJ databases">
        <authorList>
            <person name="de Groot N.N."/>
        </authorList>
    </citation>
    <scope>NUCLEOTIDE SEQUENCE [LARGE SCALE GENOMIC DNA]</scope>
    <source>
        <strain evidence="7 8">CGMCC 1.9159</strain>
    </source>
</reference>
<keyword evidence="8" id="KW-1185">Reference proteome</keyword>
<dbReference type="GO" id="GO:0016787">
    <property type="term" value="F:hydrolase activity"/>
    <property type="evidence" value="ECO:0007669"/>
    <property type="project" value="UniProtKB-KW"/>
</dbReference>
<dbReference type="PROSITE" id="PS51462">
    <property type="entry name" value="NUDIX"/>
    <property type="match status" value="1"/>
</dbReference>
<dbReference type="InterPro" id="IPR020084">
    <property type="entry name" value="NUDIX_hydrolase_CS"/>
</dbReference>
<accession>A0A1G9ILG6</accession>
<dbReference type="PANTHER" id="PTHR43046">
    <property type="entry name" value="GDP-MANNOSE MANNOSYL HYDROLASE"/>
    <property type="match status" value="1"/>
</dbReference>
<organism evidence="7 8">
    <name type="scientific">Tessaracoccus oleiagri</name>
    <dbReference type="NCBI Taxonomy" id="686624"/>
    <lineage>
        <taxon>Bacteria</taxon>
        <taxon>Bacillati</taxon>
        <taxon>Actinomycetota</taxon>
        <taxon>Actinomycetes</taxon>
        <taxon>Propionibacteriales</taxon>
        <taxon>Propionibacteriaceae</taxon>
        <taxon>Tessaracoccus</taxon>
    </lineage>
</organism>
<dbReference type="CDD" id="cd04685">
    <property type="entry name" value="NUDIX_Hydrolase"/>
    <property type="match status" value="1"/>
</dbReference>
<feature type="domain" description="Nudix hydrolase" evidence="6">
    <location>
        <begin position="6"/>
        <end position="146"/>
    </location>
</feature>
<proteinExistence type="inferred from homology"/>
<dbReference type="Proteomes" id="UP000199475">
    <property type="component" value="Unassembled WGS sequence"/>
</dbReference>
<protein>
    <submittedName>
        <fullName evidence="7">8-oxo-dGTP pyrophosphatase MutT, NUDIX family</fullName>
    </submittedName>
</protein>
<dbReference type="PROSITE" id="PS00893">
    <property type="entry name" value="NUDIX_BOX"/>
    <property type="match status" value="1"/>
</dbReference>
<comment type="similarity">
    <text evidence="2 5">Belongs to the Nudix hydrolase family.</text>
</comment>
<dbReference type="RefSeq" id="WP_093249429.1">
    <property type="nucleotide sequence ID" value="NZ_FNGP01000001.1"/>
</dbReference>
<dbReference type="Gene3D" id="3.90.79.10">
    <property type="entry name" value="Nucleoside Triphosphate Pyrophosphohydrolase"/>
    <property type="match status" value="1"/>
</dbReference>
<dbReference type="AlphaFoldDB" id="A0A1G9ILG6"/>
<dbReference type="InterPro" id="IPR000086">
    <property type="entry name" value="NUDIX_hydrolase_dom"/>
</dbReference>
<evidence type="ECO:0000256" key="2">
    <source>
        <dbReference type="ARBA" id="ARBA00005582"/>
    </source>
</evidence>
<evidence type="ECO:0000313" key="8">
    <source>
        <dbReference type="Proteomes" id="UP000199475"/>
    </source>
</evidence>
<evidence type="ECO:0000256" key="5">
    <source>
        <dbReference type="RuleBase" id="RU003476"/>
    </source>
</evidence>
<dbReference type="OrthoDB" id="9804442at2"/>
<dbReference type="InterPro" id="IPR020476">
    <property type="entry name" value="Nudix_hydrolase"/>
</dbReference>
<evidence type="ECO:0000256" key="1">
    <source>
        <dbReference type="ARBA" id="ARBA00001946"/>
    </source>
</evidence>
<evidence type="ECO:0000313" key="7">
    <source>
        <dbReference type="EMBL" id="SDL25753.1"/>
    </source>
</evidence>
<name>A0A1G9ILG6_9ACTN</name>
<evidence type="ECO:0000256" key="3">
    <source>
        <dbReference type="ARBA" id="ARBA00022801"/>
    </source>
</evidence>